<dbReference type="Gene3D" id="1.10.3720.10">
    <property type="entry name" value="MetI-like"/>
    <property type="match status" value="1"/>
</dbReference>
<dbReference type="InterPro" id="IPR035906">
    <property type="entry name" value="MetI-like_sf"/>
</dbReference>
<evidence type="ECO:0000313" key="9">
    <source>
        <dbReference type="EMBL" id="GII52592.1"/>
    </source>
</evidence>
<protein>
    <submittedName>
        <fullName evidence="9">Peptide ABC transporter permease</fullName>
    </submittedName>
</protein>
<dbReference type="SUPFAM" id="SSF161098">
    <property type="entry name" value="MetI-like"/>
    <property type="match status" value="1"/>
</dbReference>
<comment type="caution">
    <text evidence="9">The sequence shown here is derived from an EMBL/GenBank/DDBJ whole genome shotgun (WGS) entry which is preliminary data.</text>
</comment>
<keyword evidence="4 7" id="KW-0812">Transmembrane</keyword>
<dbReference type="InterPro" id="IPR000515">
    <property type="entry name" value="MetI-like"/>
</dbReference>
<dbReference type="GO" id="GO:0005886">
    <property type="term" value="C:plasma membrane"/>
    <property type="evidence" value="ECO:0007669"/>
    <property type="project" value="UniProtKB-SubCell"/>
</dbReference>
<evidence type="ECO:0000256" key="7">
    <source>
        <dbReference type="RuleBase" id="RU363032"/>
    </source>
</evidence>
<reference evidence="9" key="1">
    <citation type="submission" date="2021-01" db="EMBL/GenBank/DDBJ databases">
        <title>Whole genome shotgun sequence of Planotetraspora thailandica NBRC 104271.</title>
        <authorList>
            <person name="Komaki H."/>
            <person name="Tamura T."/>
        </authorList>
    </citation>
    <scope>NUCLEOTIDE SEQUENCE</scope>
    <source>
        <strain evidence="9">NBRC 104271</strain>
    </source>
</reference>
<keyword evidence="2 7" id="KW-0813">Transport</keyword>
<feature type="transmembrane region" description="Helical" evidence="7">
    <location>
        <begin position="119"/>
        <end position="140"/>
    </location>
</feature>
<dbReference type="PROSITE" id="PS50928">
    <property type="entry name" value="ABC_TM1"/>
    <property type="match status" value="1"/>
</dbReference>
<dbReference type="GO" id="GO:0055085">
    <property type="term" value="P:transmembrane transport"/>
    <property type="evidence" value="ECO:0007669"/>
    <property type="project" value="InterPro"/>
</dbReference>
<name>A0A8J3UWB7_9ACTN</name>
<feature type="transmembrane region" description="Helical" evidence="7">
    <location>
        <begin position="195"/>
        <end position="215"/>
    </location>
</feature>
<gene>
    <name evidence="9" type="ORF">Pth03_09810</name>
</gene>
<dbReference type="RefSeq" id="WP_203942874.1">
    <property type="nucleotide sequence ID" value="NZ_BOOR01000006.1"/>
</dbReference>
<evidence type="ECO:0000256" key="2">
    <source>
        <dbReference type="ARBA" id="ARBA00022448"/>
    </source>
</evidence>
<accession>A0A8J3UWB7</accession>
<sequence length="287" mass="29447">MRHYRVGLAIVAALVLIALTAPLLTALEGQDATGFHPELVNSALGGLPNGALGGISADHWLGVEPGTGRDIFARIVYGAQVSLGVAIGATVVQVLIGTTVGLAAGMGGRLADGLLTRGIDLMMALPELIFAIALLVIVPAGFPRPLLLAGVIGVFGWGGTARLVRAQTLSLRTRDYVAAARLAGAGRVRVARREILPGVVAPVLTYAALLLPGNIVSEAGLSFLGIGVRPPTPSWGQMLSNASVWFRSDPMYVIIPAAAIFLAVLAFTLLGDGVRKAANPRTTGAAS</sequence>
<feature type="domain" description="ABC transmembrane type-1" evidence="8">
    <location>
        <begin position="79"/>
        <end position="271"/>
    </location>
</feature>
<feature type="transmembrane region" description="Helical" evidence="7">
    <location>
        <begin position="146"/>
        <end position="164"/>
    </location>
</feature>
<dbReference type="InterPro" id="IPR050366">
    <property type="entry name" value="BP-dependent_transpt_permease"/>
</dbReference>
<dbReference type="PANTHER" id="PTHR43386:SF1">
    <property type="entry name" value="D,D-DIPEPTIDE TRANSPORT SYSTEM PERMEASE PROTEIN DDPC-RELATED"/>
    <property type="match status" value="1"/>
</dbReference>
<dbReference type="CDD" id="cd06261">
    <property type="entry name" value="TM_PBP2"/>
    <property type="match status" value="1"/>
</dbReference>
<comment type="similarity">
    <text evidence="7">Belongs to the binding-protein-dependent transport system permease family.</text>
</comment>
<dbReference type="AlphaFoldDB" id="A0A8J3UWB7"/>
<keyword evidence="10" id="KW-1185">Reference proteome</keyword>
<evidence type="ECO:0000256" key="6">
    <source>
        <dbReference type="ARBA" id="ARBA00023136"/>
    </source>
</evidence>
<evidence type="ECO:0000256" key="5">
    <source>
        <dbReference type="ARBA" id="ARBA00022989"/>
    </source>
</evidence>
<dbReference type="PANTHER" id="PTHR43386">
    <property type="entry name" value="OLIGOPEPTIDE TRANSPORT SYSTEM PERMEASE PROTEIN APPC"/>
    <property type="match status" value="1"/>
</dbReference>
<evidence type="ECO:0000313" key="10">
    <source>
        <dbReference type="Proteomes" id="UP000605992"/>
    </source>
</evidence>
<evidence type="ECO:0000259" key="8">
    <source>
        <dbReference type="PROSITE" id="PS50928"/>
    </source>
</evidence>
<feature type="transmembrane region" description="Helical" evidence="7">
    <location>
        <begin position="251"/>
        <end position="271"/>
    </location>
</feature>
<keyword evidence="6 7" id="KW-0472">Membrane</keyword>
<proteinExistence type="inferred from homology"/>
<comment type="subcellular location">
    <subcellularLocation>
        <location evidence="1 7">Cell membrane</location>
        <topology evidence="1 7">Multi-pass membrane protein</topology>
    </subcellularLocation>
</comment>
<feature type="transmembrane region" description="Helical" evidence="7">
    <location>
        <begin position="83"/>
        <end position="107"/>
    </location>
</feature>
<evidence type="ECO:0000256" key="3">
    <source>
        <dbReference type="ARBA" id="ARBA00022475"/>
    </source>
</evidence>
<dbReference type="Pfam" id="PF00528">
    <property type="entry name" value="BPD_transp_1"/>
    <property type="match status" value="1"/>
</dbReference>
<keyword evidence="5 7" id="KW-1133">Transmembrane helix</keyword>
<keyword evidence="3" id="KW-1003">Cell membrane</keyword>
<organism evidence="9 10">
    <name type="scientific">Planotetraspora thailandica</name>
    <dbReference type="NCBI Taxonomy" id="487172"/>
    <lineage>
        <taxon>Bacteria</taxon>
        <taxon>Bacillati</taxon>
        <taxon>Actinomycetota</taxon>
        <taxon>Actinomycetes</taxon>
        <taxon>Streptosporangiales</taxon>
        <taxon>Streptosporangiaceae</taxon>
        <taxon>Planotetraspora</taxon>
    </lineage>
</organism>
<dbReference type="EMBL" id="BOOR01000006">
    <property type="protein sequence ID" value="GII52592.1"/>
    <property type="molecule type" value="Genomic_DNA"/>
</dbReference>
<evidence type="ECO:0000256" key="4">
    <source>
        <dbReference type="ARBA" id="ARBA00022692"/>
    </source>
</evidence>
<evidence type="ECO:0000256" key="1">
    <source>
        <dbReference type="ARBA" id="ARBA00004651"/>
    </source>
</evidence>
<dbReference type="Proteomes" id="UP000605992">
    <property type="component" value="Unassembled WGS sequence"/>
</dbReference>